<keyword evidence="3" id="KW-1185">Reference proteome</keyword>
<protein>
    <recommendedName>
        <fullName evidence="1">Dienelactone hydrolase domain-containing protein</fullName>
    </recommendedName>
</protein>
<dbReference type="Gene3D" id="3.40.50.1820">
    <property type="entry name" value="alpha/beta hydrolase"/>
    <property type="match status" value="1"/>
</dbReference>
<dbReference type="AlphaFoldDB" id="A0AAE1JBJ5"/>
<evidence type="ECO:0000259" key="1">
    <source>
        <dbReference type="Pfam" id="PF01738"/>
    </source>
</evidence>
<dbReference type="PANTHER" id="PTHR17630:SF105">
    <property type="entry name" value="DIENELACTONE HYDROLASE FAMILY PROTEIN (AFU_ORTHOLOGUE AFUA_4G08790)"/>
    <property type="match status" value="1"/>
</dbReference>
<evidence type="ECO:0000313" key="3">
    <source>
        <dbReference type="Proteomes" id="UP001273209"/>
    </source>
</evidence>
<reference evidence="2" key="1">
    <citation type="submission" date="2023-11" db="EMBL/GenBank/DDBJ databases">
        <title>The genome sequences of three competitors of mushroom-forming fungi.</title>
        <authorList>
            <person name="Beijen E."/>
            <person name="Ohm R.A."/>
        </authorList>
    </citation>
    <scope>NUCLEOTIDE SEQUENCE</scope>
    <source>
        <strain evidence="2">CBS 100526</strain>
    </source>
</reference>
<gene>
    <name evidence="2" type="ORF">Triagg1_2352</name>
</gene>
<dbReference type="RefSeq" id="XP_062758564.1">
    <property type="nucleotide sequence ID" value="XM_062896524.1"/>
</dbReference>
<dbReference type="GO" id="GO:0016787">
    <property type="term" value="F:hydrolase activity"/>
    <property type="evidence" value="ECO:0007669"/>
    <property type="project" value="InterPro"/>
</dbReference>
<name>A0AAE1JBJ5_9HYPO</name>
<dbReference type="Pfam" id="PF01738">
    <property type="entry name" value="DLH"/>
    <property type="match status" value="2"/>
</dbReference>
<feature type="domain" description="Dienelactone hydrolase" evidence="1">
    <location>
        <begin position="26"/>
        <end position="94"/>
    </location>
</feature>
<organism evidence="2 3">
    <name type="scientific">Trichoderma aggressivum f. europaeum</name>
    <dbReference type="NCBI Taxonomy" id="173218"/>
    <lineage>
        <taxon>Eukaryota</taxon>
        <taxon>Fungi</taxon>
        <taxon>Dikarya</taxon>
        <taxon>Ascomycota</taxon>
        <taxon>Pezizomycotina</taxon>
        <taxon>Sordariomycetes</taxon>
        <taxon>Hypocreomycetidae</taxon>
        <taxon>Hypocreales</taxon>
        <taxon>Hypocreaceae</taxon>
        <taxon>Trichoderma</taxon>
    </lineage>
</organism>
<dbReference type="Proteomes" id="UP001273209">
    <property type="component" value="Unassembled WGS sequence"/>
</dbReference>
<dbReference type="GeneID" id="87916429"/>
<dbReference type="InterPro" id="IPR029058">
    <property type="entry name" value="AB_hydrolase_fold"/>
</dbReference>
<dbReference type="PANTHER" id="PTHR17630">
    <property type="entry name" value="DIENELACTONE HYDROLASE"/>
    <property type="match status" value="1"/>
</dbReference>
<comment type="caution">
    <text evidence="2">The sequence shown here is derived from an EMBL/GenBank/DDBJ whole genome shotgun (WGS) entry which is preliminary data.</text>
</comment>
<proteinExistence type="predicted"/>
<dbReference type="EMBL" id="JAWRVG010000006">
    <property type="protein sequence ID" value="KAK4081611.1"/>
    <property type="molecule type" value="Genomic_DNA"/>
</dbReference>
<dbReference type="InterPro" id="IPR002925">
    <property type="entry name" value="Dienelactn_hydro"/>
</dbReference>
<accession>A0AAE1JBJ5</accession>
<evidence type="ECO:0000313" key="2">
    <source>
        <dbReference type="EMBL" id="KAK4081611.1"/>
    </source>
</evidence>
<feature type="domain" description="Dienelactone hydrolase" evidence="1">
    <location>
        <begin position="151"/>
        <end position="279"/>
    </location>
</feature>
<sequence length="287" mass="31426">MSCQNCYRGSVHEGEPRGTVTRAYGLDTYVVEPADGAPPKGIVVVIPDAFGWAFVNIRLAADKYADLGGFKVYAPDFMNGRPAPLYTIDDFKTISSPSAGIFTKMQLGRTCSYHFFHALRGMVPFLMTNWPTRAWPRVKGFFEQLRKEEGASLPVGAAGFCWGGKQVIFLGRGDTIDGRPLMDAGFTGHPSFLSLNSDIENLKLPVSFALGEHDDYLPAEKADGIRAILEAKPEAARGELTVYPEAGHGFCVRADHKHPDSLQQADDAAEQCVKWFTAHFSKFSPAS</sequence>
<dbReference type="SUPFAM" id="SSF53474">
    <property type="entry name" value="alpha/beta-Hydrolases"/>
    <property type="match status" value="1"/>
</dbReference>